<name>A0AAW0B6B8_9AGAR</name>
<proteinExistence type="predicted"/>
<keyword evidence="2" id="KW-1185">Reference proteome</keyword>
<organism evidence="1 2">
    <name type="scientific">Favolaschia claudopus</name>
    <dbReference type="NCBI Taxonomy" id="2862362"/>
    <lineage>
        <taxon>Eukaryota</taxon>
        <taxon>Fungi</taxon>
        <taxon>Dikarya</taxon>
        <taxon>Basidiomycota</taxon>
        <taxon>Agaricomycotina</taxon>
        <taxon>Agaricomycetes</taxon>
        <taxon>Agaricomycetidae</taxon>
        <taxon>Agaricales</taxon>
        <taxon>Marasmiineae</taxon>
        <taxon>Mycenaceae</taxon>
        <taxon>Favolaschia</taxon>
    </lineage>
</organism>
<comment type="caution">
    <text evidence="1">The sequence shown here is derived from an EMBL/GenBank/DDBJ whole genome shotgun (WGS) entry which is preliminary data.</text>
</comment>
<gene>
    <name evidence="1" type="ORF">R3P38DRAFT_2780836</name>
</gene>
<reference evidence="1 2" key="1">
    <citation type="journal article" date="2024" name="J Genomics">
        <title>Draft genome sequencing and assembly of Favolaschia claudopus CIRM-BRFM 2984 isolated from oak limbs.</title>
        <authorList>
            <person name="Navarro D."/>
            <person name="Drula E."/>
            <person name="Chaduli D."/>
            <person name="Cazenave R."/>
            <person name="Ahrendt S."/>
            <person name="Wang J."/>
            <person name="Lipzen A."/>
            <person name="Daum C."/>
            <person name="Barry K."/>
            <person name="Grigoriev I.V."/>
            <person name="Favel A."/>
            <person name="Rosso M.N."/>
            <person name="Martin F."/>
        </authorList>
    </citation>
    <scope>NUCLEOTIDE SEQUENCE [LARGE SCALE GENOMIC DNA]</scope>
    <source>
        <strain evidence="1 2">CIRM-BRFM 2984</strain>
    </source>
</reference>
<protein>
    <submittedName>
        <fullName evidence="1">Uncharacterized protein</fullName>
    </submittedName>
</protein>
<accession>A0AAW0B6B8</accession>
<dbReference type="EMBL" id="JAWWNJ010000038">
    <property type="protein sequence ID" value="KAK7021635.1"/>
    <property type="molecule type" value="Genomic_DNA"/>
</dbReference>
<sequence>MWRPDSLLIAGPSPSSWKELQLHSLLRPWTLLQCIYCPLKPGPTWIFLAACLFIEQFTAVAGNDSDNTIGVRQRFGSCDEFNGIGSGRVGWGGAEAVGQQWRSG</sequence>
<evidence type="ECO:0000313" key="1">
    <source>
        <dbReference type="EMBL" id="KAK7021635.1"/>
    </source>
</evidence>
<evidence type="ECO:0000313" key="2">
    <source>
        <dbReference type="Proteomes" id="UP001362999"/>
    </source>
</evidence>
<dbReference type="AlphaFoldDB" id="A0AAW0B6B8"/>
<dbReference type="Proteomes" id="UP001362999">
    <property type="component" value="Unassembled WGS sequence"/>
</dbReference>